<dbReference type="GeneID" id="105164110"/>
<sequence length="86" mass="9140">MAVVNPSFHLIISVLVLASVGEMVQAGDAATLAKRCQDGLGACGERLCDNPCCVRRCVAKYPDLNPKAFCSSSIGAQRLCLCEYNC</sequence>
<dbReference type="RefSeq" id="XP_011080983.1">
    <property type="nucleotide sequence ID" value="XM_011082681.2"/>
</dbReference>
<organism evidence="2 3">
    <name type="scientific">Sesamum indicum</name>
    <name type="common">Oriental sesame</name>
    <name type="synonym">Sesamum orientale</name>
    <dbReference type="NCBI Taxonomy" id="4182"/>
    <lineage>
        <taxon>Eukaryota</taxon>
        <taxon>Viridiplantae</taxon>
        <taxon>Streptophyta</taxon>
        <taxon>Embryophyta</taxon>
        <taxon>Tracheophyta</taxon>
        <taxon>Spermatophyta</taxon>
        <taxon>Magnoliopsida</taxon>
        <taxon>eudicotyledons</taxon>
        <taxon>Gunneridae</taxon>
        <taxon>Pentapetalae</taxon>
        <taxon>asterids</taxon>
        <taxon>lamiids</taxon>
        <taxon>Lamiales</taxon>
        <taxon>Pedaliaceae</taxon>
        <taxon>Sesamum</taxon>
    </lineage>
</organism>
<dbReference type="AlphaFoldDB" id="A0A6I9TBL1"/>
<keyword evidence="1" id="KW-0732">Signal</keyword>
<dbReference type="InParanoid" id="A0A6I9TBL1"/>
<feature type="signal peptide" evidence="1">
    <location>
        <begin position="1"/>
        <end position="26"/>
    </location>
</feature>
<protein>
    <submittedName>
        <fullName evidence="3">Defensin-like protein 182</fullName>
    </submittedName>
</protein>
<gene>
    <name evidence="3" type="primary">LOC105164110</name>
</gene>
<keyword evidence="2" id="KW-1185">Reference proteome</keyword>
<dbReference type="Proteomes" id="UP000504604">
    <property type="component" value="Linkage group LG6"/>
</dbReference>
<proteinExistence type="predicted"/>
<name>A0A6I9TBL1_SESIN</name>
<evidence type="ECO:0000313" key="2">
    <source>
        <dbReference type="Proteomes" id="UP000504604"/>
    </source>
</evidence>
<feature type="chain" id="PRO_5026881545" evidence="1">
    <location>
        <begin position="27"/>
        <end position="86"/>
    </location>
</feature>
<reference evidence="3" key="1">
    <citation type="submission" date="2025-08" db="UniProtKB">
        <authorList>
            <consortium name="RefSeq"/>
        </authorList>
    </citation>
    <scope>IDENTIFICATION</scope>
</reference>
<accession>A0A6I9TBL1</accession>
<evidence type="ECO:0000256" key="1">
    <source>
        <dbReference type="SAM" id="SignalP"/>
    </source>
</evidence>
<evidence type="ECO:0000313" key="3">
    <source>
        <dbReference type="RefSeq" id="XP_011080983.1"/>
    </source>
</evidence>
<dbReference type="KEGG" id="sind:105164110"/>